<keyword evidence="6" id="KW-1185">Reference proteome</keyword>
<feature type="domain" description="HMA" evidence="3">
    <location>
        <begin position="5"/>
        <end position="71"/>
    </location>
</feature>
<name>A0A9E5DH90_9EURY</name>
<evidence type="ECO:0000313" key="6">
    <source>
        <dbReference type="Proteomes" id="UP001068021"/>
    </source>
</evidence>
<evidence type="ECO:0000313" key="4">
    <source>
        <dbReference type="EMBL" id="MCZ3365456.1"/>
    </source>
</evidence>
<evidence type="ECO:0000259" key="3">
    <source>
        <dbReference type="PROSITE" id="PS50846"/>
    </source>
</evidence>
<dbReference type="PANTHER" id="PTHR46594">
    <property type="entry name" value="P-TYPE CATION-TRANSPORTING ATPASE"/>
    <property type="match status" value="1"/>
</dbReference>
<dbReference type="InterPro" id="IPR006122">
    <property type="entry name" value="HMA_Cu_ion-bd"/>
</dbReference>
<dbReference type="InterPro" id="IPR006121">
    <property type="entry name" value="HMA_dom"/>
</dbReference>
<dbReference type="SUPFAM" id="SSF55008">
    <property type="entry name" value="HMA, heavy metal-associated domain"/>
    <property type="match status" value="1"/>
</dbReference>
<reference evidence="4" key="1">
    <citation type="submission" date="2022-12" db="EMBL/GenBank/DDBJ databases">
        <title>Reclassification of two methanogenic archaea species isolated from the Kolyma lowland permafrost.</title>
        <authorList>
            <person name="Trubitsyn V.E."/>
            <person name="Rivkina E.M."/>
            <person name="Shcherbakova V.A."/>
        </authorList>
    </citation>
    <scope>NUCLEOTIDE SEQUENCE</scope>
    <source>
        <strain evidence="4">M2</strain>
        <strain evidence="5">MK4</strain>
    </source>
</reference>
<comment type="caution">
    <text evidence="4">The sequence shown here is derived from an EMBL/GenBank/DDBJ whole genome shotgun (WGS) entry which is preliminary data.</text>
</comment>
<dbReference type="PANTHER" id="PTHR46594:SF4">
    <property type="entry name" value="P-TYPE CATION-TRANSPORTING ATPASE"/>
    <property type="match status" value="1"/>
</dbReference>
<dbReference type="PRINTS" id="PR00942">
    <property type="entry name" value="CUATPASEI"/>
</dbReference>
<dbReference type="EMBL" id="JAPVES010000030">
    <property type="protein sequence ID" value="MCZ3373207.1"/>
    <property type="molecule type" value="Genomic_DNA"/>
</dbReference>
<dbReference type="Proteomes" id="UP001068021">
    <property type="component" value="Unassembled WGS sequence"/>
</dbReference>
<organism evidence="4 6">
    <name type="scientific">Methanobacterium veterum</name>
    <dbReference type="NCBI Taxonomy" id="408577"/>
    <lineage>
        <taxon>Archaea</taxon>
        <taxon>Methanobacteriati</taxon>
        <taxon>Methanobacteriota</taxon>
        <taxon>Methanomada group</taxon>
        <taxon>Methanobacteria</taxon>
        <taxon>Methanobacteriales</taxon>
        <taxon>Methanobacteriaceae</taxon>
        <taxon>Methanobacterium</taxon>
    </lineage>
</organism>
<dbReference type="InterPro" id="IPR036163">
    <property type="entry name" value="HMA_dom_sf"/>
</dbReference>
<gene>
    <name evidence="5" type="ORF">O3H35_11230</name>
    <name evidence="4" type="ORF">O3H54_06130</name>
</gene>
<dbReference type="PROSITE" id="PS50846">
    <property type="entry name" value="HMA_2"/>
    <property type="match status" value="1"/>
</dbReference>
<dbReference type="GO" id="GO:0005507">
    <property type="term" value="F:copper ion binding"/>
    <property type="evidence" value="ECO:0007669"/>
    <property type="project" value="InterPro"/>
</dbReference>
<dbReference type="InterPro" id="IPR017969">
    <property type="entry name" value="Heavy-metal-associated_CS"/>
</dbReference>
<dbReference type="NCBIfam" id="TIGR00003">
    <property type="entry name" value="copper ion binding protein"/>
    <property type="match status" value="1"/>
</dbReference>
<dbReference type="AlphaFoldDB" id="A0A9E5DH90"/>
<dbReference type="EMBL" id="JAPVER010000020">
    <property type="protein sequence ID" value="MCZ3365456.1"/>
    <property type="molecule type" value="Genomic_DNA"/>
</dbReference>
<sequence>MFDSTKAEIKISGMSCAHCVARVEKSLKNVDGVKEVKIDLESGKATVKYNPKKVEPSKLEEAVKEAGYDVIN</sequence>
<proteinExistence type="predicted"/>
<dbReference type="Gene3D" id="3.30.70.100">
    <property type="match status" value="1"/>
</dbReference>
<evidence type="ECO:0000313" key="5">
    <source>
        <dbReference type="EMBL" id="MCZ3373207.1"/>
    </source>
</evidence>
<dbReference type="Proteomes" id="UP001074446">
    <property type="component" value="Unassembled WGS sequence"/>
</dbReference>
<dbReference type="FunFam" id="3.30.70.100:FF:000005">
    <property type="entry name" value="Copper-exporting P-type ATPase A"/>
    <property type="match status" value="1"/>
</dbReference>
<dbReference type="RefSeq" id="WP_245611152.1">
    <property type="nucleotide sequence ID" value="NZ_JAPVER010000020.1"/>
</dbReference>
<evidence type="ECO:0000256" key="1">
    <source>
        <dbReference type="ARBA" id="ARBA00022723"/>
    </source>
</evidence>
<protein>
    <submittedName>
        <fullName evidence="4">Copper ion binding protein</fullName>
    </submittedName>
</protein>
<dbReference type="CDD" id="cd00371">
    <property type="entry name" value="HMA"/>
    <property type="match status" value="1"/>
</dbReference>
<accession>A0A9E5DH90</accession>
<dbReference type="PROSITE" id="PS01047">
    <property type="entry name" value="HMA_1"/>
    <property type="match status" value="1"/>
</dbReference>
<keyword evidence="1" id="KW-0479">Metal-binding</keyword>
<dbReference type="Pfam" id="PF00403">
    <property type="entry name" value="HMA"/>
    <property type="match status" value="1"/>
</dbReference>
<evidence type="ECO:0000256" key="2">
    <source>
        <dbReference type="ARBA" id="ARBA00023008"/>
    </source>
</evidence>
<keyword evidence="2" id="KW-0186">Copper</keyword>